<feature type="compositionally biased region" description="Basic and acidic residues" evidence="1">
    <location>
        <begin position="78"/>
        <end position="89"/>
    </location>
</feature>
<organism evidence="2 3">
    <name type="scientific">Coregonus suidteri</name>
    <dbReference type="NCBI Taxonomy" id="861788"/>
    <lineage>
        <taxon>Eukaryota</taxon>
        <taxon>Metazoa</taxon>
        <taxon>Chordata</taxon>
        <taxon>Craniata</taxon>
        <taxon>Vertebrata</taxon>
        <taxon>Euteleostomi</taxon>
        <taxon>Actinopterygii</taxon>
        <taxon>Neopterygii</taxon>
        <taxon>Teleostei</taxon>
        <taxon>Protacanthopterygii</taxon>
        <taxon>Salmoniformes</taxon>
        <taxon>Salmonidae</taxon>
        <taxon>Coregoninae</taxon>
        <taxon>Coregonus</taxon>
    </lineage>
</organism>
<dbReference type="AlphaFoldDB" id="A0AAN8KI24"/>
<proteinExistence type="predicted"/>
<gene>
    <name evidence="2" type="ORF">J4Q44_G00376480</name>
</gene>
<feature type="region of interest" description="Disordered" evidence="1">
    <location>
        <begin position="50"/>
        <end position="89"/>
    </location>
</feature>
<protein>
    <submittedName>
        <fullName evidence="2">Uncharacterized protein</fullName>
    </submittedName>
</protein>
<evidence type="ECO:0000313" key="2">
    <source>
        <dbReference type="EMBL" id="KAK6291863.1"/>
    </source>
</evidence>
<dbReference type="Proteomes" id="UP001356427">
    <property type="component" value="Unassembled WGS sequence"/>
</dbReference>
<reference evidence="2 3" key="1">
    <citation type="submission" date="2021-04" db="EMBL/GenBank/DDBJ databases">
        <authorList>
            <person name="De Guttry C."/>
            <person name="Zahm M."/>
            <person name="Klopp C."/>
            <person name="Cabau C."/>
            <person name="Louis A."/>
            <person name="Berthelot C."/>
            <person name="Parey E."/>
            <person name="Roest Crollius H."/>
            <person name="Montfort J."/>
            <person name="Robinson-Rechavi M."/>
            <person name="Bucao C."/>
            <person name="Bouchez O."/>
            <person name="Gislard M."/>
            <person name="Lluch J."/>
            <person name="Milhes M."/>
            <person name="Lampietro C."/>
            <person name="Lopez Roques C."/>
            <person name="Donnadieu C."/>
            <person name="Braasch I."/>
            <person name="Desvignes T."/>
            <person name="Postlethwait J."/>
            <person name="Bobe J."/>
            <person name="Wedekind C."/>
            <person name="Guiguen Y."/>
        </authorList>
    </citation>
    <scope>NUCLEOTIDE SEQUENCE [LARGE SCALE GENOMIC DNA]</scope>
    <source>
        <strain evidence="2">Cs_M1</strain>
        <tissue evidence="2">Blood</tissue>
    </source>
</reference>
<evidence type="ECO:0000313" key="3">
    <source>
        <dbReference type="Proteomes" id="UP001356427"/>
    </source>
</evidence>
<comment type="caution">
    <text evidence="2">The sequence shown here is derived from an EMBL/GenBank/DDBJ whole genome shotgun (WGS) entry which is preliminary data.</text>
</comment>
<keyword evidence="3" id="KW-1185">Reference proteome</keyword>
<feature type="compositionally biased region" description="Low complexity" evidence="1">
    <location>
        <begin position="50"/>
        <end position="62"/>
    </location>
</feature>
<evidence type="ECO:0000256" key="1">
    <source>
        <dbReference type="SAM" id="MobiDB-lite"/>
    </source>
</evidence>
<dbReference type="EMBL" id="JAGTTL010000039">
    <property type="protein sequence ID" value="KAK6291863.1"/>
    <property type="molecule type" value="Genomic_DNA"/>
</dbReference>
<name>A0AAN8KI24_9TELE</name>
<accession>A0AAN8KI24</accession>
<sequence length="89" mass="10185">MCQCVVHTCIIYEQNYCLTSISHKIPSLKVTVFLEAVLRHFLYIFPHVGQPSSNSSSSQQTSAPHHLSDSYQRCTHSRARERATFRTTD</sequence>